<evidence type="ECO:0000256" key="4">
    <source>
        <dbReference type="ARBA" id="ARBA00048874"/>
    </source>
</evidence>
<evidence type="ECO:0000256" key="1">
    <source>
        <dbReference type="ARBA" id="ARBA00007867"/>
    </source>
</evidence>
<evidence type="ECO:0000259" key="6">
    <source>
        <dbReference type="PROSITE" id="PS51006"/>
    </source>
</evidence>
<dbReference type="NCBIfam" id="NF037959">
    <property type="entry name" value="MFS_SpdSyn"/>
    <property type="match status" value="1"/>
</dbReference>
<comment type="catalytic activity">
    <reaction evidence="4">
        <text>S-adenosyl 3-(methylsulfanyl)propylamine + spermidine = thermospermine + S-methyl-5'-thioadenosine + H(+)</text>
        <dbReference type="Rhea" id="RHEA:30515"/>
        <dbReference type="ChEBI" id="CHEBI:15378"/>
        <dbReference type="ChEBI" id="CHEBI:17509"/>
        <dbReference type="ChEBI" id="CHEBI:57443"/>
        <dbReference type="ChEBI" id="CHEBI:57834"/>
        <dbReference type="ChEBI" id="CHEBI:59903"/>
        <dbReference type="EC" id="2.5.1.79"/>
    </reaction>
</comment>
<evidence type="ECO:0000256" key="2">
    <source>
        <dbReference type="ARBA" id="ARBA00022679"/>
    </source>
</evidence>
<dbReference type="Pfam" id="PF17284">
    <property type="entry name" value="Spermine_synt_N"/>
    <property type="match status" value="1"/>
</dbReference>
<dbReference type="CDD" id="cd02440">
    <property type="entry name" value="AdoMet_MTases"/>
    <property type="match status" value="1"/>
</dbReference>
<comment type="similarity">
    <text evidence="1">Belongs to the spermidine/spermine synthase family.</text>
</comment>
<feature type="non-terminal residue" evidence="7">
    <location>
        <position position="199"/>
    </location>
</feature>
<dbReference type="Pfam" id="PF01564">
    <property type="entry name" value="Spermine_synth"/>
    <property type="match status" value="1"/>
</dbReference>
<name>A0A382KUK6_9ZZZZ</name>
<dbReference type="EMBL" id="UINC01082463">
    <property type="protein sequence ID" value="SVC27245.1"/>
    <property type="molecule type" value="Genomic_DNA"/>
</dbReference>
<dbReference type="InterPro" id="IPR037163">
    <property type="entry name" value="Spermidine_synt_N_sf"/>
</dbReference>
<feature type="domain" description="PABS" evidence="6">
    <location>
        <begin position="7"/>
        <end position="199"/>
    </location>
</feature>
<dbReference type="Gene3D" id="2.30.140.10">
    <property type="entry name" value="Spermidine synthase, tetramerisation domain"/>
    <property type="match status" value="1"/>
</dbReference>
<dbReference type="PANTHER" id="PTHR43317">
    <property type="entry name" value="THERMOSPERMINE SYNTHASE ACAULIS5"/>
    <property type="match status" value="1"/>
</dbReference>
<evidence type="ECO:0000256" key="3">
    <source>
        <dbReference type="ARBA" id="ARBA00023115"/>
    </source>
</evidence>
<dbReference type="InterPro" id="IPR001045">
    <property type="entry name" value="Spermi_synthase"/>
</dbReference>
<keyword evidence="2" id="KW-0808">Transferase</keyword>
<dbReference type="AlphaFoldDB" id="A0A382KUK6"/>
<dbReference type="PROSITE" id="PS51006">
    <property type="entry name" value="PABS_2"/>
    <property type="match status" value="1"/>
</dbReference>
<dbReference type="PANTHER" id="PTHR43317:SF1">
    <property type="entry name" value="THERMOSPERMINE SYNTHASE ACAULIS5"/>
    <property type="match status" value="1"/>
</dbReference>
<proteinExistence type="inferred from homology"/>
<sequence length="199" mass="22222">MTRNPSGQWFSEIITPDMSTLTRIKEFHYSGRTKFQNVEVIETATSGRALILDGKTQSSEADEHIYHEALVHPAMLMHPNPLKIFIGGGGEGATLREVLSHKSVERVVMVDLDEEIVKISRQFLPNHSKGAFEDPRIELVHTDARAYLEHTEEIFDVIILDLVDPLEAGVAYKLYTQEFYGIVKAKLGSSGVMVTQSGP</sequence>
<dbReference type="GO" id="GO:0010487">
    <property type="term" value="F:thermospermine synthase activity"/>
    <property type="evidence" value="ECO:0007669"/>
    <property type="project" value="UniProtKB-EC"/>
</dbReference>
<dbReference type="GO" id="GO:0006596">
    <property type="term" value="P:polyamine biosynthetic process"/>
    <property type="evidence" value="ECO:0007669"/>
    <property type="project" value="UniProtKB-KW"/>
</dbReference>
<protein>
    <recommendedName>
        <fullName evidence="5">thermospermine synthase</fullName>
        <ecNumber evidence="5">2.5.1.79</ecNumber>
    </recommendedName>
</protein>
<reference evidence="7" key="1">
    <citation type="submission" date="2018-05" db="EMBL/GenBank/DDBJ databases">
        <authorList>
            <person name="Lanie J.A."/>
            <person name="Ng W.-L."/>
            <person name="Kazmierczak K.M."/>
            <person name="Andrzejewski T.M."/>
            <person name="Davidsen T.M."/>
            <person name="Wayne K.J."/>
            <person name="Tettelin H."/>
            <person name="Glass J.I."/>
            <person name="Rusch D."/>
            <person name="Podicherti R."/>
            <person name="Tsui H.-C.T."/>
            <person name="Winkler M.E."/>
        </authorList>
    </citation>
    <scope>NUCLEOTIDE SEQUENCE</scope>
</reference>
<dbReference type="InterPro" id="IPR030374">
    <property type="entry name" value="PABS"/>
</dbReference>
<dbReference type="EC" id="2.5.1.79" evidence="5"/>
<dbReference type="InterPro" id="IPR029063">
    <property type="entry name" value="SAM-dependent_MTases_sf"/>
</dbReference>
<dbReference type="HAMAP" id="MF_00198">
    <property type="entry name" value="Spermidine_synth"/>
    <property type="match status" value="1"/>
</dbReference>
<dbReference type="Gene3D" id="3.40.50.150">
    <property type="entry name" value="Vaccinia Virus protein VP39"/>
    <property type="match status" value="1"/>
</dbReference>
<gene>
    <name evidence="7" type="ORF">METZ01_LOCUS280099</name>
</gene>
<organism evidence="7">
    <name type="scientific">marine metagenome</name>
    <dbReference type="NCBI Taxonomy" id="408172"/>
    <lineage>
        <taxon>unclassified sequences</taxon>
        <taxon>metagenomes</taxon>
        <taxon>ecological metagenomes</taxon>
    </lineage>
</organism>
<keyword evidence="3" id="KW-0620">Polyamine biosynthesis</keyword>
<dbReference type="InterPro" id="IPR035246">
    <property type="entry name" value="Spermidine_synt_N"/>
</dbReference>
<dbReference type="SUPFAM" id="SSF53335">
    <property type="entry name" value="S-adenosyl-L-methionine-dependent methyltransferases"/>
    <property type="match status" value="1"/>
</dbReference>
<evidence type="ECO:0000256" key="5">
    <source>
        <dbReference type="ARBA" id="ARBA00049721"/>
    </source>
</evidence>
<accession>A0A382KUK6</accession>
<evidence type="ECO:0000313" key="7">
    <source>
        <dbReference type="EMBL" id="SVC27245.1"/>
    </source>
</evidence>